<name>A0A8S0VSH0_CYCAE</name>
<reference evidence="1 2" key="1">
    <citation type="submission" date="2020-01" db="EMBL/GenBank/DDBJ databases">
        <authorList>
            <person name="Gupta K D."/>
        </authorList>
    </citation>
    <scope>NUCLEOTIDE SEQUENCE [LARGE SCALE GENOMIC DNA]</scope>
</reference>
<dbReference type="Gene3D" id="3.90.1200.10">
    <property type="match status" value="1"/>
</dbReference>
<dbReference type="EMBL" id="CACVBS010000057">
    <property type="protein sequence ID" value="CAA7266989.1"/>
    <property type="molecule type" value="Genomic_DNA"/>
</dbReference>
<keyword evidence="2" id="KW-1185">Reference proteome</keyword>
<organism evidence="1 2">
    <name type="scientific">Cyclocybe aegerita</name>
    <name type="common">Black poplar mushroom</name>
    <name type="synonym">Agrocybe aegerita</name>
    <dbReference type="NCBI Taxonomy" id="1973307"/>
    <lineage>
        <taxon>Eukaryota</taxon>
        <taxon>Fungi</taxon>
        <taxon>Dikarya</taxon>
        <taxon>Basidiomycota</taxon>
        <taxon>Agaricomycotina</taxon>
        <taxon>Agaricomycetes</taxon>
        <taxon>Agaricomycetidae</taxon>
        <taxon>Agaricales</taxon>
        <taxon>Agaricineae</taxon>
        <taxon>Bolbitiaceae</taxon>
        <taxon>Cyclocybe</taxon>
    </lineage>
</organism>
<sequence>MAHLPFNFHAYLENQTGAKGWQVEELSGGAANYTVRVGFPKNDNNPSEKLSPGIVLSDSFDALFTSVSSVVIKQAPPFLAKHPEIPCSPQRQVIEAEALKAFRLTLGVGGASTLPHVLPQNPCIMVPRLLLYDSSNNILVQSDLGSLPNLYDVLTNPETAPSLSSQLGEIAGHFLADMHDPSILDSISADKFVNEDSDRVMEAVIAEAARHMRDAGIPDFKSLGQAALKHWRTRQKTVFAQGDIWFGTLLIDLEAPLMRTDVDKNPHTVAVGICDWEFAGPNDAAADVAQLGSYLHLLSLSEMATLGPHETIAGFAEAFYSTYFKTLKSPPNADFWRSLLIMHGWEMINAAGWGSRQHLWCHCEGSGVRCNHIRTIIEEGAEILREAADPRDESMSHKLIQRRSLEEIPWVRRFWPDLIRSKGAVPA</sequence>
<protein>
    <recommendedName>
        <fullName evidence="3">Aminoglycoside phosphotransferase domain-containing protein</fullName>
    </recommendedName>
</protein>
<dbReference type="SUPFAM" id="SSF56112">
    <property type="entry name" value="Protein kinase-like (PK-like)"/>
    <property type="match status" value="1"/>
</dbReference>
<evidence type="ECO:0008006" key="3">
    <source>
        <dbReference type="Google" id="ProtNLM"/>
    </source>
</evidence>
<dbReference type="AlphaFoldDB" id="A0A8S0VSH0"/>
<dbReference type="InterPro" id="IPR011009">
    <property type="entry name" value="Kinase-like_dom_sf"/>
</dbReference>
<evidence type="ECO:0000313" key="2">
    <source>
        <dbReference type="Proteomes" id="UP000467700"/>
    </source>
</evidence>
<gene>
    <name evidence="1" type="ORF">AAE3_LOCUS9308</name>
</gene>
<dbReference type="Proteomes" id="UP000467700">
    <property type="component" value="Unassembled WGS sequence"/>
</dbReference>
<dbReference type="Gene3D" id="3.30.200.20">
    <property type="entry name" value="Phosphorylase Kinase, domain 1"/>
    <property type="match status" value="1"/>
</dbReference>
<dbReference type="OrthoDB" id="25129at2759"/>
<comment type="caution">
    <text evidence="1">The sequence shown here is derived from an EMBL/GenBank/DDBJ whole genome shotgun (WGS) entry which is preliminary data.</text>
</comment>
<evidence type="ECO:0000313" key="1">
    <source>
        <dbReference type="EMBL" id="CAA7266989.1"/>
    </source>
</evidence>
<proteinExistence type="predicted"/>
<accession>A0A8S0VSH0</accession>